<keyword evidence="2" id="KW-1185">Reference proteome</keyword>
<name>A0ABR2NLQ7_9ROSI</name>
<organism evidence="1 2">
    <name type="scientific">Hibiscus sabdariffa</name>
    <name type="common">roselle</name>
    <dbReference type="NCBI Taxonomy" id="183260"/>
    <lineage>
        <taxon>Eukaryota</taxon>
        <taxon>Viridiplantae</taxon>
        <taxon>Streptophyta</taxon>
        <taxon>Embryophyta</taxon>
        <taxon>Tracheophyta</taxon>
        <taxon>Spermatophyta</taxon>
        <taxon>Magnoliopsida</taxon>
        <taxon>eudicotyledons</taxon>
        <taxon>Gunneridae</taxon>
        <taxon>Pentapetalae</taxon>
        <taxon>rosids</taxon>
        <taxon>malvids</taxon>
        <taxon>Malvales</taxon>
        <taxon>Malvaceae</taxon>
        <taxon>Malvoideae</taxon>
        <taxon>Hibiscus</taxon>
    </lineage>
</organism>
<sequence length="78" mass="8797">MASEQLVRVQTQQKLRMRWYCVTPRFGGNFRKMKSTRDEGLESYPKSLYAKPGHDGLGGGSEMALYSFEGEIPDGAHL</sequence>
<reference evidence="1 2" key="1">
    <citation type="journal article" date="2024" name="G3 (Bethesda)">
        <title>Genome assembly of Hibiscus sabdariffa L. provides insights into metabolisms of medicinal natural products.</title>
        <authorList>
            <person name="Kim T."/>
        </authorList>
    </citation>
    <scope>NUCLEOTIDE SEQUENCE [LARGE SCALE GENOMIC DNA]</scope>
    <source>
        <strain evidence="1">TK-2024</strain>
        <tissue evidence="1">Old leaves</tissue>
    </source>
</reference>
<gene>
    <name evidence="1" type="ORF">V6N11_021194</name>
</gene>
<evidence type="ECO:0000313" key="1">
    <source>
        <dbReference type="EMBL" id="KAK8977105.1"/>
    </source>
</evidence>
<evidence type="ECO:0000313" key="2">
    <source>
        <dbReference type="Proteomes" id="UP001396334"/>
    </source>
</evidence>
<proteinExistence type="predicted"/>
<accession>A0ABR2NLQ7</accession>
<dbReference type="EMBL" id="JBBPBN010000124">
    <property type="protein sequence ID" value="KAK8977105.1"/>
    <property type="molecule type" value="Genomic_DNA"/>
</dbReference>
<dbReference type="Proteomes" id="UP001396334">
    <property type="component" value="Unassembled WGS sequence"/>
</dbReference>
<protein>
    <submittedName>
        <fullName evidence="1">Uncharacterized protein</fullName>
    </submittedName>
</protein>
<comment type="caution">
    <text evidence="1">The sequence shown here is derived from an EMBL/GenBank/DDBJ whole genome shotgun (WGS) entry which is preliminary data.</text>
</comment>